<proteinExistence type="predicted"/>
<dbReference type="EMBL" id="CAMPGE010027614">
    <property type="protein sequence ID" value="CAI2385230.1"/>
    <property type="molecule type" value="Genomic_DNA"/>
</dbReference>
<sequence length="51" mass="6206">MLLITISITKTLLFLHKNYVLRFPKYLRNPEIVENYHFLLLRIFSCYTPFA</sequence>
<organism evidence="1 2">
    <name type="scientific">Euplotes crassus</name>
    <dbReference type="NCBI Taxonomy" id="5936"/>
    <lineage>
        <taxon>Eukaryota</taxon>
        <taxon>Sar</taxon>
        <taxon>Alveolata</taxon>
        <taxon>Ciliophora</taxon>
        <taxon>Intramacronucleata</taxon>
        <taxon>Spirotrichea</taxon>
        <taxon>Hypotrichia</taxon>
        <taxon>Euplotida</taxon>
        <taxon>Euplotidae</taxon>
        <taxon>Moneuplotes</taxon>
    </lineage>
</organism>
<evidence type="ECO:0000313" key="1">
    <source>
        <dbReference type="EMBL" id="CAI2385230.1"/>
    </source>
</evidence>
<name>A0AAD1Y5L9_EUPCR</name>
<dbReference type="Proteomes" id="UP001295684">
    <property type="component" value="Unassembled WGS sequence"/>
</dbReference>
<reference evidence="1" key="1">
    <citation type="submission" date="2023-07" db="EMBL/GenBank/DDBJ databases">
        <authorList>
            <consortium name="AG Swart"/>
            <person name="Singh M."/>
            <person name="Singh A."/>
            <person name="Seah K."/>
            <person name="Emmerich C."/>
        </authorList>
    </citation>
    <scope>NUCLEOTIDE SEQUENCE</scope>
    <source>
        <strain evidence="1">DP1</strain>
    </source>
</reference>
<keyword evidence="2" id="KW-1185">Reference proteome</keyword>
<protein>
    <submittedName>
        <fullName evidence="1">Uncharacterized protein</fullName>
    </submittedName>
</protein>
<accession>A0AAD1Y5L9</accession>
<gene>
    <name evidence="1" type="ORF">ECRASSUSDP1_LOCUS26779</name>
</gene>
<dbReference type="AlphaFoldDB" id="A0AAD1Y5L9"/>
<comment type="caution">
    <text evidence="1">The sequence shown here is derived from an EMBL/GenBank/DDBJ whole genome shotgun (WGS) entry which is preliminary data.</text>
</comment>
<evidence type="ECO:0000313" key="2">
    <source>
        <dbReference type="Proteomes" id="UP001295684"/>
    </source>
</evidence>